<dbReference type="RefSeq" id="WP_271924104.1">
    <property type="nucleotide sequence ID" value="NZ_JAQNDO010000001.1"/>
</dbReference>
<organism evidence="1 2">
    <name type="scientific">Polyangium mundeleinium</name>
    <dbReference type="NCBI Taxonomy" id="2995306"/>
    <lineage>
        <taxon>Bacteria</taxon>
        <taxon>Pseudomonadati</taxon>
        <taxon>Myxococcota</taxon>
        <taxon>Polyangia</taxon>
        <taxon>Polyangiales</taxon>
        <taxon>Polyangiaceae</taxon>
        <taxon>Polyangium</taxon>
    </lineage>
</organism>
<comment type="caution">
    <text evidence="1">The sequence shown here is derived from an EMBL/GenBank/DDBJ whole genome shotgun (WGS) entry which is preliminary data.</text>
</comment>
<accession>A0ABT5EXB8</accession>
<reference evidence="1 2" key="1">
    <citation type="submission" date="2022-11" db="EMBL/GenBank/DDBJ databases">
        <title>Minimal conservation of predation-associated metabolite biosynthetic gene clusters underscores biosynthetic potential of Myxococcota including descriptions for ten novel species: Archangium lansinium sp. nov., Myxococcus landrumus sp. nov., Nannocystis bai.</title>
        <authorList>
            <person name="Ahearne A."/>
            <person name="Stevens C."/>
            <person name="Dowd S."/>
        </authorList>
    </citation>
    <scope>NUCLEOTIDE SEQUENCE [LARGE SCALE GENOMIC DNA]</scope>
    <source>
        <strain evidence="1 2">RJM3</strain>
    </source>
</reference>
<keyword evidence="2" id="KW-1185">Reference proteome</keyword>
<dbReference type="Proteomes" id="UP001221411">
    <property type="component" value="Unassembled WGS sequence"/>
</dbReference>
<name>A0ABT5EXB8_9BACT</name>
<evidence type="ECO:0000313" key="2">
    <source>
        <dbReference type="Proteomes" id="UP001221411"/>
    </source>
</evidence>
<gene>
    <name evidence="1" type="ORF">POL67_32075</name>
</gene>
<dbReference type="EMBL" id="JAQNDO010000001">
    <property type="protein sequence ID" value="MDC0746009.1"/>
    <property type="molecule type" value="Genomic_DNA"/>
</dbReference>
<sequence length="75" mass="8341">MLVADDVSHQARCPDGSTASLSQLRARVYDRRTGIVLAERVFASPDPAAGCEARMGMRNAEPGARWAWDELRLRR</sequence>
<evidence type="ECO:0000313" key="1">
    <source>
        <dbReference type="EMBL" id="MDC0746009.1"/>
    </source>
</evidence>
<proteinExistence type="predicted"/>
<protein>
    <submittedName>
        <fullName evidence="1">Uncharacterized protein</fullName>
    </submittedName>
</protein>